<dbReference type="PANTHER" id="PTHR13500">
    <property type="entry name" value="NUCLEOLAR PRERIBOSOMAL-ASSOCIATED PROTEIN 1"/>
    <property type="match status" value="1"/>
</dbReference>
<comment type="caution">
    <text evidence="4">The sequence shown here is derived from an EMBL/GenBank/DDBJ whole genome shotgun (WGS) entry which is preliminary data.</text>
</comment>
<feature type="domain" description="URB1 N-terminal" evidence="2">
    <location>
        <begin position="101"/>
        <end position="391"/>
    </location>
</feature>
<dbReference type="Proteomes" id="UP001566132">
    <property type="component" value="Unassembled WGS sequence"/>
</dbReference>
<proteinExistence type="predicted"/>
<accession>A0ABD1EM79</accession>
<protein>
    <recommendedName>
        <fullName evidence="6">Nucleolar pre-ribosomal-associated protein 1</fullName>
    </recommendedName>
</protein>
<dbReference type="Pfam" id="PF16201">
    <property type="entry name" value="NopRA1"/>
    <property type="match status" value="1"/>
</dbReference>
<dbReference type="InterPro" id="IPR032436">
    <property type="entry name" value="URB1_C"/>
</dbReference>
<organism evidence="4 5">
    <name type="scientific">Hypothenemus hampei</name>
    <name type="common">Coffee berry borer</name>
    <dbReference type="NCBI Taxonomy" id="57062"/>
    <lineage>
        <taxon>Eukaryota</taxon>
        <taxon>Metazoa</taxon>
        <taxon>Ecdysozoa</taxon>
        <taxon>Arthropoda</taxon>
        <taxon>Hexapoda</taxon>
        <taxon>Insecta</taxon>
        <taxon>Pterygota</taxon>
        <taxon>Neoptera</taxon>
        <taxon>Endopterygota</taxon>
        <taxon>Coleoptera</taxon>
        <taxon>Polyphaga</taxon>
        <taxon>Cucujiformia</taxon>
        <taxon>Curculionidae</taxon>
        <taxon>Scolytinae</taxon>
        <taxon>Hypothenemus</taxon>
    </lineage>
</organism>
<dbReference type="Pfam" id="PF11707">
    <property type="entry name" value="Npa1"/>
    <property type="match status" value="1"/>
</dbReference>
<evidence type="ECO:0008006" key="6">
    <source>
        <dbReference type="Google" id="ProtNLM"/>
    </source>
</evidence>
<gene>
    <name evidence="4" type="ORF">ABEB36_008536</name>
</gene>
<evidence type="ECO:0000259" key="2">
    <source>
        <dbReference type="Pfam" id="PF11707"/>
    </source>
</evidence>
<feature type="region of interest" description="Disordered" evidence="1">
    <location>
        <begin position="1"/>
        <end position="32"/>
    </location>
</feature>
<dbReference type="InterPro" id="IPR039844">
    <property type="entry name" value="URB1"/>
</dbReference>
<sequence length="1809" mass="207823">MDDTTSEVFNNKKRTVKKSLDNDAPKQKKSKLSTVKQIRKQLHSVDKLGALKEFTMLISENPKHDYILDFLKDGGNCLELLQTLEGDSTIPPSIVFGLITEILLRISAKYGQYHNSAYESCRYLINNYLPVVHKMLGLSSSKDERKISLKLLIAIITFSSTLAKDVLINVKLHSANIELLTKHTGEKNSVRDHFIQFLTAFLVDADIHNLSVLLERSNLLTSIIPGLQYDNADTVCLVTTALKNHILENPLVRKTTKMHVFNTAVVKDIVNLYNWKGPEGLKALEKNNKISITVDKIAKSKVSECIHDFLLVLCTSHKFGLIFHDHLVGLGRKHMNSLMYTVLDSLDRPWDHSYASDLVLKICRSCPDLAKNMWLILKPYLEPRYTEKWLNAMNFAQKLIVELQPSCINYCIKELTSQQFAQIIEILVSPSPVLRTVLEINSSLIKIEGEEKVKVKIHILKLLSQMLESIEKFIAYIKSQISEDNISKVKQYLSNYIIRQYPKPENLLEDWYGISDTKINETETSQEYLETVLDIFNFYKTLAPQLILNLSSSGFDFKDFLFKLPTISEDNNMLKIKLIGIFVDIDSSYFLPKTDVFSHIVSIVLKNYHTSKSKEIHLILYKLLRNASIFDNNVNEINIWINGIFNIKTLSDNFVTDFNAVIKNTSERLLDYQKELLDNLDEKNIKLENEDIINNILNLGEFDDDQSERPLKPTKICPTILGLFKYCLEQTNSKHLRKYLEFIVINLFHSQTDWKSDQMALLLSLIQKYHEVIPSNVLNYINNCAGEQVTPLIKIKGSLTQFQNISEHFINGNLTLDMLKESPYPNFLQDVLRMSTFYFSSLLSKKLVSENHINNWKFVIDAISESNEQNMDEACLNIIFENPCFVKHFKVISSVKEAFMVTNTIYDIFVYVESKGMSLDCYKHHYCIKICGNIERYLKHPKKNFVVYEEISKILKIFALTYNQSTKLLNTFSHLPISNITDDNVTLNLLVYCFGRIIELCKMDSDLKPVKTDLLSSLTEFSVEFNKKSSLNNQNAGLLAKTLHEYFTIFPYSIAYVHRGLFQSCLNISEYNKDIVDLAVFLLQKDLNLVQVIESTNMSSICEKKGLILPIVHVLVNNQTSENFLKQIYEHLESSIIKAIQKPQKVGQHFLKNYDIPYLINKFMSIEKCINFIEKVQKFEISELFHAKLIGACFEKVLKNCETTEKQVNNIIITFVHLLLNVLKKKMDTQEETTKVSNLCIIFDKVLTHVGPTRKLPISDSIKTFTKFALKYGISGVHILLSILRKLINNMSQNMTKEDANLLLEMLLSHSEFLNIVLGENSSTKYEVLTLILQLCENWNELMEKSHVAVLLAAYTGLVNKCDRTTLKLLKLYESKPDQTSFYDFKPFLWGKAAAIHYSIRNQIGNSLNRQPKISDLLGILKEDLLNSTIVSFPLTDHLRGQEDAALNDLNCYDIKFFLPLFSHILAPEQQVKTYVFIRSGALSLTLLGLACGDEEVRQASCHVLSRFHFHLEARQTGKDNLLWIRFVEALCKGVALLPHFKLNNFSAIFFARMALILSNPKHVMFTPLSLYLTCKEDLNLGTVPELYTLLFSSDVNFKDHRNFILEILSDGMRTEKDFFDFLKSMGYKQLSELYSSCLSDADSKTLILEVINSICKIPAGVKILIENYSLLPQLNYVVNDACSKGDKINSIPKLFSILLNLLKSITDLHTCEFVFELCTIVDECKTTLHLKEKDMEAYYEILYTVVNSQPSIVRDKREFVKKLLSNIKDRFCNYLQTYGCSFVNENCEELIENHPLHFLRLLVFKLLS</sequence>
<name>A0ABD1EM79_HYPHA</name>
<reference evidence="4 5" key="1">
    <citation type="submission" date="2024-05" db="EMBL/GenBank/DDBJ databases">
        <title>Genetic variation in Jamaican populations of the coffee berry borer (Hypothenemus hampei).</title>
        <authorList>
            <person name="Errbii M."/>
            <person name="Myrie A."/>
        </authorList>
    </citation>
    <scope>NUCLEOTIDE SEQUENCE [LARGE SCALE GENOMIC DNA]</scope>
    <source>
        <strain evidence="4">JA-Hopewell-2020-01-JO</strain>
        <tissue evidence="4">Whole body</tissue>
    </source>
</reference>
<evidence type="ECO:0000313" key="4">
    <source>
        <dbReference type="EMBL" id="KAL1497606.1"/>
    </source>
</evidence>
<dbReference type="EMBL" id="JBDJPC010000006">
    <property type="protein sequence ID" value="KAL1497606.1"/>
    <property type="molecule type" value="Genomic_DNA"/>
</dbReference>
<keyword evidence="5" id="KW-1185">Reference proteome</keyword>
<evidence type="ECO:0000313" key="5">
    <source>
        <dbReference type="Proteomes" id="UP001566132"/>
    </source>
</evidence>
<evidence type="ECO:0000256" key="1">
    <source>
        <dbReference type="SAM" id="MobiDB-lite"/>
    </source>
</evidence>
<dbReference type="PANTHER" id="PTHR13500:SF0">
    <property type="entry name" value="NUCLEOLAR PRE-RIBOSOMAL-ASSOCIATED PROTEIN 1"/>
    <property type="match status" value="1"/>
</dbReference>
<evidence type="ECO:0000259" key="3">
    <source>
        <dbReference type="Pfam" id="PF16201"/>
    </source>
</evidence>
<dbReference type="InterPro" id="IPR021714">
    <property type="entry name" value="URB1_N"/>
</dbReference>
<feature type="domain" description="URB1 C-terminal" evidence="3">
    <location>
        <begin position="1483"/>
        <end position="1673"/>
    </location>
</feature>